<dbReference type="Proteomes" id="UP000245768">
    <property type="component" value="Unassembled WGS sequence"/>
</dbReference>
<reference evidence="6 7" key="1">
    <citation type="journal article" date="2018" name="Mol. Biol. Evol.">
        <title>Broad Genomic Sampling Reveals a Smut Pathogenic Ancestry of the Fungal Clade Ustilaginomycotina.</title>
        <authorList>
            <person name="Kijpornyongpan T."/>
            <person name="Mondo S.J."/>
            <person name="Barry K."/>
            <person name="Sandor L."/>
            <person name="Lee J."/>
            <person name="Lipzen A."/>
            <person name="Pangilinan J."/>
            <person name="LaButti K."/>
            <person name="Hainaut M."/>
            <person name="Henrissat B."/>
            <person name="Grigoriev I.V."/>
            <person name="Spatafora J.W."/>
            <person name="Aime M.C."/>
        </authorList>
    </citation>
    <scope>NUCLEOTIDE SEQUENCE [LARGE SCALE GENOMIC DNA]</scope>
    <source>
        <strain evidence="6 7">MCA 4198</strain>
    </source>
</reference>
<accession>A0A316YTP8</accession>
<evidence type="ECO:0000256" key="1">
    <source>
        <dbReference type="ARBA" id="ARBA00002123"/>
    </source>
</evidence>
<evidence type="ECO:0008006" key="8">
    <source>
        <dbReference type="Google" id="ProtNLM"/>
    </source>
</evidence>
<evidence type="ECO:0000256" key="2">
    <source>
        <dbReference type="ARBA" id="ARBA00007261"/>
    </source>
</evidence>
<dbReference type="PANTHER" id="PTHR11851:SF49">
    <property type="entry name" value="MITOCHONDRIAL-PROCESSING PEPTIDASE SUBUNIT ALPHA"/>
    <property type="match status" value="1"/>
</dbReference>
<dbReference type="GO" id="GO:0006627">
    <property type="term" value="P:protein processing involved in protein targeting to mitochondrion"/>
    <property type="evidence" value="ECO:0007669"/>
    <property type="project" value="TreeGrafter"/>
</dbReference>
<feature type="domain" description="Peptidase M16 C-terminal" evidence="5">
    <location>
        <begin position="341"/>
        <end position="485"/>
    </location>
</feature>
<keyword evidence="7" id="KW-1185">Reference proteome</keyword>
<dbReference type="FunFam" id="3.30.830.10:FF:000032">
    <property type="entry name" value="Mitochondrial processing peptidase, alpha subunit"/>
    <property type="match status" value="1"/>
</dbReference>
<dbReference type="InterPro" id="IPR011249">
    <property type="entry name" value="Metalloenz_LuxS/M16"/>
</dbReference>
<dbReference type="InterPro" id="IPR050361">
    <property type="entry name" value="MPP/UQCRC_Complex"/>
</dbReference>
<dbReference type="Gene3D" id="3.30.830.10">
    <property type="entry name" value="Metalloenzyme, LuxS/M16 peptidase-like"/>
    <property type="match status" value="2"/>
</dbReference>
<comment type="function">
    <text evidence="1">Substrate recognition and binding subunit of the essential mitochondrial processing protease (MPP), which cleaves the mitochondrial sequence off newly imported precursors proteins.</text>
</comment>
<dbReference type="InParanoid" id="A0A316YTP8"/>
<dbReference type="Pfam" id="PF05193">
    <property type="entry name" value="Peptidase_M16_C"/>
    <property type="match status" value="2"/>
</dbReference>
<dbReference type="FunCoup" id="A0A316YTP8">
    <property type="interactions" value="611"/>
</dbReference>
<sequence>MLPRSLATVRASARSSGSSISALVGRTGTSLLGQRAATARLSSSIAPGATPTSSLISYGKLDNGVRVATEATPGHFSAVGVYIDAGSRFERPWVAGESGVSHLMDRMAFKATSNRTADEMSKDIEALGGNIMCSSSRETIMYQSSFFNQDLDKVLRILADTTINPVLSDEELDAQRAAAAWEIDEIWNKPEMIIPELLHSVAYANNTLGNPLLCPVESLEVMKSDNLRDYMRRFYTPPRIVVAGAGMQHDLLMELSNRYFGGLEAQQPAAQLIGQSPSSSSPSSSSASSPRSSTASSRSASPSMFASSPASSTTSLSSSGPSFDYSTSAALAAQHASKNAIDVPPELQRARYTGGQLYQSRPELDFTHVYVAFEGLAITDPDIYALATLQILLGGGGSFSAGGPGKGMYSRLYSNVLNQFHAVDYCAAFHHCYADSGLFGIAASVQHDFAPQVAKMLARELELCTGPFVRGGVTHEELARAKNQLKSSLVMALESRLVEVEDLGRQVQVHGHKVTVEEMCDHIDKVDLAALHRVATRVLRPKDSRSTVVAMGDVSRLNDVRELLSSRGLGQ</sequence>
<feature type="compositionally biased region" description="Low complexity" evidence="3">
    <location>
        <begin position="276"/>
        <end position="319"/>
    </location>
</feature>
<feature type="domain" description="Peptidase M16 N-terminal" evidence="4">
    <location>
        <begin position="66"/>
        <end position="215"/>
    </location>
</feature>
<organism evidence="6 7">
    <name type="scientific">Acaromyces ingoldii</name>
    <dbReference type="NCBI Taxonomy" id="215250"/>
    <lineage>
        <taxon>Eukaryota</taxon>
        <taxon>Fungi</taxon>
        <taxon>Dikarya</taxon>
        <taxon>Basidiomycota</taxon>
        <taxon>Ustilaginomycotina</taxon>
        <taxon>Exobasidiomycetes</taxon>
        <taxon>Exobasidiales</taxon>
        <taxon>Cryptobasidiaceae</taxon>
        <taxon>Acaromyces</taxon>
    </lineage>
</organism>
<dbReference type="OrthoDB" id="277191at2759"/>
<dbReference type="AlphaFoldDB" id="A0A316YTP8"/>
<dbReference type="SUPFAM" id="SSF63411">
    <property type="entry name" value="LuxS/MPP-like metallohydrolase"/>
    <property type="match status" value="2"/>
</dbReference>
<dbReference type="InterPro" id="IPR011765">
    <property type="entry name" value="Pept_M16_N"/>
</dbReference>
<evidence type="ECO:0000259" key="5">
    <source>
        <dbReference type="Pfam" id="PF05193"/>
    </source>
</evidence>
<comment type="similarity">
    <text evidence="2">Belongs to the peptidase M16 family.</text>
</comment>
<dbReference type="GeneID" id="37042132"/>
<dbReference type="GO" id="GO:0005739">
    <property type="term" value="C:mitochondrion"/>
    <property type="evidence" value="ECO:0007669"/>
    <property type="project" value="TreeGrafter"/>
</dbReference>
<dbReference type="RefSeq" id="XP_025379857.1">
    <property type="nucleotide sequence ID" value="XM_025520216.1"/>
</dbReference>
<feature type="domain" description="Peptidase M16 C-terminal" evidence="5">
    <location>
        <begin position="225"/>
        <end position="270"/>
    </location>
</feature>
<feature type="region of interest" description="Disordered" evidence="3">
    <location>
        <begin position="271"/>
        <end position="319"/>
    </location>
</feature>
<evidence type="ECO:0000313" key="6">
    <source>
        <dbReference type="EMBL" id="PWN92659.1"/>
    </source>
</evidence>
<evidence type="ECO:0000259" key="4">
    <source>
        <dbReference type="Pfam" id="PF00675"/>
    </source>
</evidence>
<dbReference type="InterPro" id="IPR007863">
    <property type="entry name" value="Peptidase_M16_C"/>
</dbReference>
<protein>
    <recommendedName>
        <fullName evidence="8">LuxS/MPP-like metallohydrolase</fullName>
    </recommendedName>
</protein>
<dbReference type="PANTHER" id="PTHR11851">
    <property type="entry name" value="METALLOPROTEASE"/>
    <property type="match status" value="1"/>
</dbReference>
<evidence type="ECO:0000313" key="7">
    <source>
        <dbReference type="Proteomes" id="UP000245768"/>
    </source>
</evidence>
<name>A0A316YTP8_9BASI</name>
<evidence type="ECO:0000256" key="3">
    <source>
        <dbReference type="SAM" id="MobiDB-lite"/>
    </source>
</evidence>
<proteinExistence type="inferred from homology"/>
<dbReference type="GO" id="GO:0046872">
    <property type="term" value="F:metal ion binding"/>
    <property type="evidence" value="ECO:0007669"/>
    <property type="project" value="InterPro"/>
</dbReference>
<dbReference type="STRING" id="215250.A0A316YTP8"/>
<dbReference type="Pfam" id="PF00675">
    <property type="entry name" value="Peptidase_M16"/>
    <property type="match status" value="1"/>
</dbReference>
<dbReference type="EMBL" id="KZ819634">
    <property type="protein sequence ID" value="PWN92659.1"/>
    <property type="molecule type" value="Genomic_DNA"/>
</dbReference>
<gene>
    <name evidence="6" type="ORF">FA10DRAFT_263422</name>
</gene>